<accession>A0A0E9RPG7</accession>
<evidence type="ECO:0000256" key="1">
    <source>
        <dbReference type="SAM" id="MobiDB-lite"/>
    </source>
</evidence>
<protein>
    <submittedName>
        <fullName evidence="2">Uncharacterized protein</fullName>
    </submittedName>
</protein>
<evidence type="ECO:0000313" key="2">
    <source>
        <dbReference type="EMBL" id="JAH30285.1"/>
    </source>
</evidence>
<dbReference type="AlphaFoldDB" id="A0A0E9RPG7"/>
<organism evidence="2">
    <name type="scientific">Anguilla anguilla</name>
    <name type="common">European freshwater eel</name>
    <name type="synonym">Muraena anguilla</name>
    <dbReference type="NCBI Taxonomy" id="7936"/>
    <lineage>
        <taxon>Eukaryota</taxon>
        <taxon>Metazoa</taxon>
        <taxon>Chordata</taxon>
        <taxon>Craniata</taxon>
        <taxon>Vertebrata</taxon>
        <taxon>Euteleostomi</taxon>
        <taxon>Actinopterygii</taxon>
        <taxon>Neopterygii</taxon>
        <taxon>Teleostei</taxon>
        <taxon>Anguilliformes</taxon>
        <taxon>Anguillidae</taxon>
        <taxon>Anguilla</taxon>
    </lineage>
</organism>
<sequence length="47" mass="5453">MCGWIQVQIEDMLENAAESSALECHKKDRQRHSRMARNQPSQPRTGK</sequence>
<proteinExistence type="predicted"/>
<reference evidence="2" key="1">
    <citation type="submission" date="2014-11" db="EMBL/GenBank/DDBJ databases">
        <authorList>
            <person name="Amaro Gonzalez C."/>
        </authorList>
    </citation>
    <scope>NUCLEOTIDE SEQUENCE</scope>
</reference>
<feature type="compositionally biased region" description="Polar residues" evidence="1">
    <location>
        <begin position="36"/>
        <end position="47"/>
    </location>
</feature>
<reference evidence="2" key="2">
    <citation type="journal article" date="2015" name="Fish Shellfish Immunol.">
        <title>Early steps in the European eel (Anguilla anguilla)-Vibrio vulnificus interaction in the gills: Role of the RtxA13 toxin.</title>
        <authorList>
            <person name="Callol A."/>
            <person name="Pajuelo D."/>
            <person name="Ebbesson L."/>
            <person name="Teles M."/>
            <person name="MacKenzie S."/>
            <person name="Amaro C."/>
        </authorList>
    </citation>
    <scope>NUCLEOTIDE SEQUENCE</scope>
</reference>
<name>A0A0E9RPG7_ANGAN</name>
<dbReference type="EMBL" id="GBXM01078292">
    <property type="protein sequence ID" value="JAH30285.1"/>
    <property type="molecule type" value="Transcribed_RNA"/>
</dbReference>
<feature type="region of interest" description="Disordered" evidence="1">
    <location>
        <begin position="21"/>
        <end position="47"/>
    </location>
</feature>